<feature type="compositionally biased region" description="Basic and acidic residues" evidence="7">
    <location>
        <begin position="311"/>
        <end position="329"/>
    </location>
</feature>
<dbReference type="AlphaFoldDB" id="J3LZ35"/>
<dbReference type="Gene3D" id="1.10.10.580">
    <property type="entry name" value="Structural maintenance of chromosome 1. Chain E"/>
    <property type="match status" value="1"/>
</dbReference>
<keyword evidence="3" id="KW-0498">Mitosis</keyword>
<dbReference type="PANTHER" id="PTHR12585:SF73">
    <property type="entry name" value="SISTER CHROMATID COHESION 1 PROTEIN 2"/>
    <property type="match status" value="1"/>
</dbReference>
<dbReference type="FunFam" id="1.10.10.580:FF:000002">
    <property type="entry name" value="Sister chromatid cohesion 1 protein 4"/>
    <property type="match status" value="1"/>
</dbReference>
<evidence type="ECO:0000256" key="2">
    <source>
        <dbReference type="ARBA" id="ARBA00009870"/>
    </source>
</evidence>
<dbReference type="eggNOG" id="KOG1213">
    <property type="taxonomic scope" value="Eukaryota"/>
</dbReference>
<evidence type="ECO:0000256" key="7">
    <source>
        <dbReference type="SAM" id="MobiDB-lite"/>
    </source>
</evidence>
<name>J3LZ35_ORYBR</name>
<dbReference type="GO" id="GO:0007059">
    <property type="term" value="P:chromosome segregation"/>
    <property type="evidence" value="ECO:0007669"/>
    <property type="project" value="UniProtKB-KW"/>
</dbReference>
<feature type="region of interest" description="Disordered" evidence="7">
    <location>
        <begin position="408"/>
        <end position="429"/>
    </location>
</feature>
<evidence type="ECO:0000259" key="9">
    <source>
        <dbReference type="Pfam" id="PF04825"/>
    </source>
</evidence>
<dbReference type="GO" id="GO:0005634">
    <property type="term" value="C:nucleus"/>
    <property type="evidence" value="ECO:0007669"/>
    <property type="project" value="UniProtKB-SubCell"/>
</dbReference>
<dbReference type="GO" id="GO:0008278">
    <property type="term" value="C:cohesin complex"/>
    <property type="evidence" value="ECO:0007669"/>
    <property type="project" value="InterPro"/>
</dbReference>
<accession>J3LZ35</accession>
<dbReference type="InterPro" id="IPR006909">
    <property type="entry name" value="Rad21/Rec8_C_eu"/>
</dbReference>
<dbReference type="STRING" id="4533.J3LZ35"/>
<dbReference type="InterPro" id="IPR023093">
    <property type="entry name" value="ScpA-like_C"/>
</dbReference>
<organism evidence="10">
    <name type="scientific">Oryza brachyantha</name>
    <name type="common">malo sina</name>
    <dbReference type="NCBI Taxonomy" id="4533"/>
    <lineage>
        <taxon>Eukaryota</taxon>
        <taxon>Viridiplantae</taxon>
        <taxon>Streptophyta</taxon>
        <taxon>Embryophyta</taxon>
        <taxon>Tracheophyta</taxon>
        <taxon>Spermatophyta</taxon>
        <taxon>Magnoliopsida</taxon>
        <taxon>Liliopsida</taxon>
        <taxon>Poales</taxon>
        <taxon>Poaceae</taxon>
        <taxon>BOP clade</taxon>
        <taxon>Oryzoideae</taxon>
        <taxon>Oryzeae</taxon>
        <taxon>Oryzinae</taxon>
        <taxon>Oryza</taxon>
    </lineage>
</organism>
<reference evidence="10" key="1">
    <citation type="journal article" date="2013" name="Nat. Commun.">
        <title>Whole-genome sequencing of Oryza brachyantha reveals mechanisms underlying Oryza genome evolution.</title>
        <authorList>
            <person name="Chen J."/>
            <person name="Huang Q."/>
            <person name="Gao D."/>
            <person name="Wang J."/>
            <person name="Lang Y."/>
            <person name="Liu T."/>
            <person name="Li B."/>
            <person name="Bai Z."/>
            <person name="Luis Goicoechea J."/>
            <person name="Liang C."/>
            <person name="Chen C."/>
            <person name="Zhang W."/>
            <person name="Sun S."/>
            <person name="Liao Y."/>
            <person name="Zhang X."/>
            <person name="Yang L."/>
            <person name="Song C."/>
            <person name="Wang M."/>
            <person name="Shi J."/>
            <person name="Liu G."/>
            <person name="Liu J."/>
            <person name="Zhou H."/>
            <person name="Zhou W."/>
            <person name="Yu Q."/>
            <person name="An N."/>
            <person name="Chen Y."/>
            <person name="Cai Q."/>
            <person name="Wang B."/>
            <person name="Liu B."/>
            <person name="Min J."/>
            <person name="Huang Y."/>
            <person name="Wu H."/>
            <person name="Li Z."/>
            <person name="Zhang Y."/>
            <person name="Yin Y."/>
            <person name="Song W."/>
            <person name="Jiang J."/>
            <person name="Jackson S.A."/>
            <person name="Wing R.A."/>
            <person name="Wang J."/>
            <person name="Chen M."/>
        </authorList>
    </citation>
    <scope>NUCLEOTIDE SEQUENCE [LARGE SCALE GENOMIC DNA]</scope>
    <source>
        <strain evidence="10">cv. IRGC 101232</strain>
    </source>
</reference>
<keyword evidence="4" id="KW-0159">Chromosome partition</keyword>
<feature type="domain" description="Rad21/Rec8-like protein N-terminal" evidence="9">
    <location>
        <begin position="67"/>
        <end position="102"/>
    </location>
</feature>
<protein>
    <recommendedName>
        <fullName evidence="12">Rad21/Rec8-like protein C-terminal eukaryotic domain-containing protein</fullName>
    </recommendedName>
</protein>
<dbReference type="Pfam" id="PF04824">
    <property type="entry name" value="Rad21_Rec8"/>
    <property type="match status" value="1"/>
</dbReference>
<evidence type="ECO:0008006" key="12">
    <source>
        <dbReference type="Google" id="ProtNLM"/>
    </source>
</evidence>
<evidence type="ECO:0000313" key="11">
    <source>
        <dbReference type="Proteomes" id="UP000006038"/>
    </source>
</evidence>
<dbReference type="SUPFAM" id="SSF46785">
    <property type="entry name" value="Winged helix' DNA-binding domain"/>
    <property type="match status" value="1"/>
</dbReference>
<reference evidence="10" key="2">
    <citation type="submission" date="2013-04" db="UniProtKB">
        <authorList>
            <consortium name="EnsemblPlants"/>
        </authorList>
    </citation>
    <scope>IDENTIFICATION</scope>
</reference>
<keyword evidence="11" id="KW-1185">Reference proteome</keyword>
<dbReference type="InterPro" id="IPR036390">
    <property type="entry name" value="WH_DNA-bd_sf"/>
</dbReference>
<comment type="subcellular location">
    <subcellularLocation>
        <location evidence="1">Nucleus</location>
    </subcellularLocation>
</comment>
<dbReference type="OMA" id="MTCSYAD"/>
<evidence type="ECO:0000256" key="1">
    <source>
        <dbReference type="ARBA" id="ARBA00004123"/>
    </source>
</evidence>
<keyword evidence="5" id="KW-0539">Nucleus</keyword>
<proteinExistence type="inferred from homology"/>
<keyword evidence="3" id="KW-0132">Cell division</keyword>
<dbReference type="PANTHER" id="PTHR12585">
    <property type="entry name" value="SCC1 / RAD21 FAMILY MEMBER"/>
    <property type="match status" value="1"/>
</dbReference>
<gene>
    <name evidence="10" type="primary">LOC102716127</name>
</gene>
<evidence type="ECO:0000256" key="3">
    <source>
        <dbReference type="ARBA" id="ARBA00022776"/>
    </source>
</evidence>
<keyword evidence="3" id="KW-0131">Cell cycle</keyword>
<dbReference type="Pfam" id="PF04825">
    <property type="entry name" value="Rad21_Rec8_N"/>
    <property type="match status" value="1"/>
</dbReference>
<dbReference type="GO" id="GO:1990414">
    <property type="term" value="P:replication-born double-strand break repair via sister chromatid exchange"/>
    <property type="evidence" value="ECO:0007669"/>
    <property type="project" value="TreeGrafter"/>
</dbReference>
<evidence type="ECO:0000313" key="10">
    <source>
        <dbReference type="EnsemblPlants" id="OB04G24100.1"/>
    </source>
</evidence>
<evidence type="ECO:0000259" key="8">
    <source>
        <dbReference type="Pfam" id="PF04824"/>
    </source>
</evidence>
<dbReference type="CDD" id="cd21793">
    <property type="entry name" value="Rad21_Rec8_M_AtSYN1-like"/>
    <property type="match status" value="1"/>
</dbReference>
<dbReference type="EnsemblPlants" id="OB04G24100.1">
    <property type="protein sequence ID" value="OB04G24100.1"/>
    <property type="gene ID" value="OB04G24100"/>
</dbReference>
<feature type="domain" description="Rad21/Rec8-like protein C-terminal eukaryotic" evidence="8">
    <location>
        <begin position="707"/>
        <end position="757"/>
    </location>
</feature>
<dbReference type="GO" id="GO:0007062">
    <property type="term" value="P:sister chromatid cohesion"/>
    <property type="evidence" value="ECO:0007669"/>
    <property type="project" value="InterPro"/>
</dbReference>
<feature type="region of interest" description="Disordered" evidence="7">
    <location>
        <begin position="307"/>
        <end position="344"/>
    </location>
</feature>
<evidence type="ECO:0000256" key="6">
    <source>
        <dbReference type="ARBA" id="ARBA00064543"/>
    </source>
</evidence>
<dbReference type="InterPro" id="IPR039781">
    <property type="entry name" value="Rad21/Rec8-like"/>
</dbReference>
<dbReference type="Gramene" id="OB04G24100.1">
    <property type="protein sequence ID" value="OB04G24100.1"/>
    <property type="gene ID" value="OB04G24100"/>
</dbReference>
<dbReference type="GO" id="GO:0003682">
    <property type="term" value="F:chromatin binding"/>
    <property type="evidence" value="ECO:0007669"/>
    <property type="project" value="TreeGrafter"/>
</dbReference>
<dbReference type="HOGENOM" id="CLU_021822_0_0_1"/>
<dbReference type="Proteomes" id="UP000006038">
    <property type="component" value="Chromosome 4"/>
</dbReference>
<comment type="similarity">
    <text evidence="2">Belongs to the rad21 family.</text>
</comment>
<evidence type="ECO:0000256" key="4">
    <source>
        <dbReference type="ARBA" id="ARBA00022829"/>
    </source>
</evidence>
<comment type="subunit">
    <text evidence="6">Component of the cohesin complex.</text>
</comment>
<dbReference type="InterPro" id="IPR006910">
    <property type="entry name" value="Rad21_Rec8_N"/>
</dbReference>
<evidence type="ECO:0000256" key="5">
    <source>
        <dbReference type="ARBA" id="ARBA00023242"/>
    </source>
</evidence>
<sequence>MSCSKALLSKKGFRWEQWNSVGGEVGEGLCGALGCKNEAEHYYFCSMLVTLAHFLSLLADKILPDDDDRTTYRVLGLLLLGIARIYSKKVEYLCHECNELVGSYGSTHCTELSISTRGATDRVSKQVKKPVRPRRLAVRQDDAYKVNETTRAVRTTRAETRTTSQTSAEVREACTTDDLPVFTIPKRFELDSFDLGIPEDRDDDEEENHHQLPHRDTLLEDEPHHTSCLYESYKTVTCSYADLDSACIMPVRITIPTEIISAISEVNSLLCLSNIGGEPEKDNQNADSACFTPVKDILPPEMVDTMAKVNDPSDKSIRGKKPQRELNKDDNEDSACHIPLPGSKEAQISENIVENATFPTHDANCPTIEESENGLLQVTNTNPSCNGVEEPESLETPTLRCKTKQINELSPSTPEPMTEGATGLPYSPKFMVTTPAKKEKSRVTKKRRRGLYNKDYIPTDRDKRQVRRRGTRALFDGNIVLPNKTLRKLIEDASDLVHRRRKAPHTYLDTWKEDKISSLPVTFMDPLILCPTSVYFKYTITSDTPKSSCSEPVKSRRRLSWEPSESNHICSDAQNVEGESIPDEPRKRKLDELTNSVQVTVGCYTENVQYQDDDCRFNEDTVKENDFSIRGHESHSTEPQERLYAPKSNDPLLNEALCAAIDNIDEGIHMDEQHPRDEGLLRSTRTRTVASYLHQLLVDQKCQQGNDSVCLSQALKGTKRKTSARFFYETLILKSGGLIKVNQEQPYEDIMVSATPQLEEALRSSDKK</sequence>